<protein>
    <submittedName>
        <fullName evidence="3">Secreted protein</fullName>
    </submittedName>
</protein>
<feature type="chain" id="PRO_5029546058" evidence="1">
    <location>
        <begin position="21"/>
        <end position="122"/>
    </location>
</feature>
<organism evidence="2 3">
    <name type="scientific">Haemonchus contortus</name>
    <name type="common">Barber pole worm</name>
    <dbReference type="NCBI Taxonomy" id="6289"/>
    <lineage>
        <taxon>Eukaryota</taxon>
        <taxon>Metazoa</taxon>
        <taxon>Ecdysozoa</taxon>
        <taxon>Nematoda</taxon>
        <taxon>Chromadorea</taxon>
        <taxon>Rhabditida</taxon>
        <taxon>Rhabditina</taxon>
        <taxon>Rhabditomorpha</taxon>
        <taxon>Strongyloidea</taxon>
        <taxon>Trichostrongylidae</taxon>
        <taxon>Haemonchus</taxon>
    </lineage>
</organism>
<proteinExistence type="predicted"/>
<feature type="signal peptide" evidence="1">
    <location>
        <begin position="1"/>
        <end position="20"/>
    </location>
</feature>
<keyword evidence="1" id="KW-0732">Signal</keyword>
<evidence type="ECO:0000313" key="3">
    <source>
        <dbReference type="WBParaSite" id="HCON_00192420-00001"/>
    </source>
</evidence>
<evidence type="ECO:0000313" key="2">
    <source>
        <dbReference type="Proteomes" id="UP000025227"/>
    </source>
</evidence>
<dbReference type="AlphaFoldDB" id="A0A7I4Z8P1"/>
<accession>A0A7I4Z8P1</accession>
<dbReference type="WBParaSite" id="HCON_00192420-00001">
    <property type="protein sequence ID" value="HCON_00192420-00001"/>
    <property type="gene ID" value="HCON_00192420"/>
</dbReference>
<keyword evidence="2" id="KW-1185">Reference proteome</keyword>
<reference evidence="3" key="1">
    <citation type="submission" date="2020-12" db="UniProtKB">
        <authorList>
            <consortium name="WormBaseParasite"/>
        </authorList>
    </citation>
    <scope>IDENTIFICATION</scope>
    <source>
        <strain evidence="3">MHco3</strain>
    </source>
</reference>
<name>A0A7I4Z8P1_HAECO</name>
<evidence type="ECO:0000256" key="1">
    <source>
        <dbReference type="SAM" id="SignalP"/>
    </source>
</evidence>
<dbReference type="Proteomes" id="UP000025227">
    <property type="component" value="Unplaced"/>
</dbReference>
<sequence length="122" mass="13373">MNNFLLCSVALLIYICITSAHNSSLTLENSKLFVDHGSPITKTKRESANNIPFKDSTNLDMAARPLRVKRYQGYQLGSYRRCGRSVRVKRFGFPFFGLPFFGGGGGCCCCCCCCCGGGFGWG</sequence>